<reference evidence="2 3" key="1">
    <citation type="submission" date="2021-06" db="EMBL/GenBank/DDBJ databases">
        <title>Caerostris extrusa draft genome.</title>
        <authorList>
            <person name="Kono N."/>
            <person name="Arakawa K."/>
        </authorList>
    </citation>
    <scope>NUCLEOTIDE SEQUENCE [LARGE SCALE GENOMIC DNA]</scope>
</reference>
<dbReference type="AlphaFoldDB" id="A0AAV4X001"/>
<proteinExistence type="predicted"/>
<dbReference type="Proteomes" id="UP001054945">
    <property type="component" value="Unassembled WGS sequence"/>
</dbReference>
<name>A0AAV4X001_CAEEX</name>
<sequence>MPHSGTTKLHVSMHIQIPQNYMFPCPLKYLEATCFHATLKYHEPCKAASEKFPRPFITIRSFTATHFRATASHAKLLWRNLHTPCSLHPHANVPRPCPSTTSIFNSRHWTLPAIDPALPPPPRVTFPPPPPIDPRLPLSSLFLPLMIPLLLSILHGILICIFSLPNNSRNTERMGECRTSVRLVLQEVLNGGNFQRRGKSGSKWVRAGELHRSRLLEIRDPRF</sequence>
<keyword evidence="1" id="KW-0472">Membrane</keyword>
<feature type="transmembrane region" description="Helical" evidence="1">
    <location>
        <begin position="141"/>
        <end position="164"/>
    </location>
</feature>
<keyword evidence="3" id="KW-1185">Reference proteome</keyword>
<evidence type="ECO:0000256" key="1">
    <source>
        <dbReference type="SAM" id="Phobius"/>
    </source>
</evidence>
<accession>A0AAV4X001</accession>
<keyword evidence="1" id="KW-0812">Transmembrane</keyword>
<organism evidence="2 3">
    <name type="scientific">Caerostris extrusa</name>
    <name type="common">Bark spider</name>
    <name type="synonym">Caerostris bankana</name>
    <dbReference type="NCBI Taxonomy" id="172846"/>
    <lineage>
        <taxon>Eukaryota</taxon>
        <taxon>Metazoa</taxon>
        <taxon>Ecdysozoa</taxon>
        <taxon>Arthropoda</taxon>
        <taxon>Chelicerata</taxon>
        <taxon>Arachnida</taxon>
        <taxon>Araneae</taxon>
        <taxon>Araneomorphae</taxon>
        <taxon>Entelegynae</taxon>
        <taxon>Araneoidea</taxon>
        <taxon>Araneidae</taxon>
        <taxon>Caerostris</taxon>
    </lineage>
</organism>
<evidence type="ECO:0000313" key="2">
    <source>
        <dbReference type="EMBL" id="GIY87545.1"/>
    </source>
</evidence>
<dbReference type="EMBL" id="BPLR01016950">
    <property type="protein sequence ID" value="GIY87545.1"/>
    <property type="molecule type" value="Genomic_DNA"/>
</dbReference>
<gene>
    <name evidence="2" type="ORF">CEXT_211561</name>
</gene>
<comment type="caution">
    <text evidence="2">The sequence shown here is derived from an EMBL/GenBank/DDBJ whole genome shotgun (WGS) entry which is preliminary data.</text>
</comment>
<evidence type="ECO:0000313" key="3">
    <source>
        <dbReference type="Proteomes" id="UP001054945"/>
    </source>
</evidence>
<keyword evidence="1" id="KW-1133">Transmembrane helix</keyword>
<protein>
    <submittedName>
        <fullName evidence="2">Uncharacterized protein</fullName>
    </submittedName>
</protein>